<reference evidence="1 2" key="1">
    <citation type="submission" date="2024-07" db="EMBL/GenBank/DDBJ databases">
        <title>Section-level genome sequencing and comparative genomics of Aspergillus sections Usti and Cavernicolus.</title>
        <authorList>
            <consortium name="Lawrence Berkeley National Laboratory"/>
            <person name="Nybo J.L."/>
            <person name="Vesth T.C."/>
            <person name="Theobald S."/>
            <person name="Frisvad J.C."/>
            <person name="Larsen T.O."/>
            <person name="Kjaerboelling I."/>
            <person name="Rothschild-Mancinelli K."/>
            <person name="Lyhne E.K."/>
            <person name="Kogle M.E."/>
            <person name="Barry K."/>
            <person name="Clum A."/>
            <person name="Na H."/>
            <person name="Ledsgaard L."/>
            <person name="Lin J."/>
            <person name="Lipzen A."/>
            <person name="Kuo A."/>
            <person name="Riley R."/>
            <person name="Mondo S."/>
            <person name="LaButti K."/>
            <person name="Haridas S."/>
            <person name="Pangalinan J."/>
            <person name="Salamov A.A."/>
            <person name="Simmons B.A."/>
            <person name="Magnuson J.K."/>
            <person name="Chen J."/>
            <person name="Drula E."/>
            <person name="Henrissat B."/>
            <person name="Wiebenga A."/>
            <person name="Lubbers R.J."/>
            <person name="Gomes A.C."/>
            <person name="Makela M.R."/>
            <person name="Stajich J."/>
            <person name="Grigoriev I.V."/>
            <person name="Mortensen U.H."/>
            <person name="De vries R.P."/>
            <person name="Baker S.E."/>
            <person name="Andersen M.R."/>
        </authorList>
    </citation>
    <scope>NUCLEOTIDE SEQUENCE [LARGE SCALE GENOMIC DNA]</scope>
    <source>
        <strain evidence="1 2">CBS 600.67</strain>
    </source>
</reference>
<name>A0ABR4I9C8_9EURO</name>
<sequence>MSTPTPFEPVPKTTSDWLVAAKKAKVENTSLFSFRDHCSASKVTKPQFLSFRTLVIPRKVQDFNPARWGLGQKLVTATQELNQSPDFQNLLNAIRNPPAPPTGDFSQILKMHAEVTRDIENNYPEKLQKADETPVNVSLICLLQGIADIATGPVVRWRHTKVQFEAIFGSLPGGVKRGMLAIMDGQLQSTVSHEVRAIVECKRHERAPQDNMIGMQEAALFVAWIKEYSRYPNLSRVLVSQDSMQLYITFAETPLKWREFLLQNKTSGNTRSFMRLHRFGPWDLGQANHVNQAAAILLAITK</sequence>
<gene>
    <name evidence="1" type="ORF">BDW59DRAFT_180238</name>
</gene>
<protein>
    <submittedName>
        <fullName evidence="1">Uncharacterized protein</fullName>
    </submittedName>
</protein>
<evidence type="ECO:0000313" key="2">
    <source>
        <dbReference type="Proteomes" id="UP001610335"/>
    </source>
</evidence>
<comment type="caution">
    <text evidence="1">The sequence shown here is derived from an EMBL/GenBank/DDBJ whole genome shotgun (WGS) entry which is preliminary data.</text>
</comment>
<keyword evidence="2" id="KW-1185">Reference proteome</keyword>
<dbReference type="EMBL" id="JBFXLS010000044">
    <property type="protein sequence ID" value="KAL2824358.1"/>
    <property type="molecule type" value="Genomic_DNA"/>
</dbReference>
<accession>A0ABR4I9C8</accession>
<organism evidence="1 2">
    <name type="scientific">Aspergillus cavernicola</name>
    <dbReference type="NCBI Taxonomy" id="176166"/>
    <lineage>
        <taxon>Eukaryota</taxon>
        <taxon>Fungi</taxon>
        <taxon>Dikarya</taxon>
        <taxon>Ascomycota</taxon>
        <taxon>Pezizomycotina</taxon>
        <taxon>Eurotiomycetes</taxon>
        <taxon>Eurotiomycetidae</taxon>
        <taxon>Eurotiales</taxon>
        <taxon>Aspergillaceae</taxon>
        <taxon>Aspergillus</taxon>
        <taxon>Aspergillus subgen. Nidulantes</taxon>
    </lineage>
</organism>
<evidence type="ECO:0000313" key="1">
    <source>
        <dbReference type="EMBL" id="KAL2824358.1"/>
    </source>
</evidence>
<dbReference type="Proteomes" id="UP001610335">
    <property type="component" value="Unassembled WGS sequence"/>
</dbReference>
<proteinExistence type="predicted"/>